<dbReference type="CTD" id="6749145"/>
<dbReference type="GO" id="GO:0004307">
    <property type="term" value="F:ethanolaminephosphotransferase activity"/>
    <property type="evidence" value="ECO:0000318"/>
    <property type="project" value="GO_Central"/>
</dbReference>
<dbReference type="AlphaFoldDB" id="B3RL97"/>
<dbReference type="OrthoDB" id="196717at2759"/>
<dbReference type="FunFam" id="1.20.120.1760:FF:000002">
    <property type="entry name" value="Choline/ethanolamine phosphotransferase 1"/>
    <property type="match status" value="1"/>
</dbReference>
<keyword evidence="3 15" id="KW-0808">Transferase</keyword>
<keyword evidence="4 16" id="KW-0812">Transmembrane</keyword>
<evidence type="ECO:0000256" key="7">
    <source>
        <dbReference type="ARBA" id="ARBA00023209"/>
    </source>
</evidence>
<gene>
    <name evidence="17" type="ORF">TRIADDRAFT_19734</name>
</gene>
<feature type="transmembrane region" description="Helical" evidence="16">
    <location>
        <begin position="78"/>
        <end position="94"/>
    </location>
</feature>
<dbReference type="PhylomeDB" id="B3RL97"/>
<evidence type="ECO:0000313" key="17">
    <source>
        <dbReference type="EMBL" id="EDV29507.1"/>
    </source>
</evidence>
<dbReference type="PANTHER" id="PTHR10414">
    <property type="entry name" value="ETHANOLAMINEPHOSPHOTRANSFERASE"/>
    <property type="match status" value="1"/>
</dbReference>
<dbReference type="GO" id="GO:0005794">
    <property type="term" value="C:Golgi apparatus"/>
    <property type="evidence" value="ECO:0000318"/>
    <property type="project" value="GO_Central"/>
</dbReference>
<evidence type="ECO:0000256" key="8">
    <source>
        <dbReference type="ARBA" id="ARBA00023264"/>
    </source>
</evidence>
<dbReference type="InterPro" id="IPR000462">
    <property type="entry name" value="CDP-OH_P_trans"/>
</dbReference>
<evidence type="ECO:0000256" key="16">
    <source>
        <dbReference type="SAM" id="Phobius"/>
    </source>
</evidence>
<dbReference type="InterPro" id="IPR014472">
    <property type="entry name" value="CHOPT"/>
</dbReference>
<keyword evidence="7" id="KW-0444">Lipid biosynthesis</keyword>
<feature type="transmembrane region" description="Helical" evidence="16">
    <location>
        <begin position="280"/>
        <end position="298"/>
    </location>
</feature>
<comment type="subcellular location">
    <subcellularLocation>
        <location evidence="1">Membrane</location>
        <topology evidence="1">Multi-pass membrane protein</topology>
    </subcellularLocation>
</comment>
<evidence type="ECO:0000256" key="13">
    <source>
        <dbReference type="ARBA" id="ARBA00038987"/>
    </source>
</evidence>
<dbReference type="GO" id="GO:0004142">
    <property type="term" value="F:diacylglycerol cholinephosphotransferase activity"/>
    <property type="evidence" value="ECO:0000318"/>
    <property type="project" value="GO_Central"/>
</dbReference>
<feature type="transmembrane region" description="Helical" evidence="16">
    <location>
        <begin position="178"/>
        <end position="199"/>
    </location>
</feature>
<dbReference type="OMA" id="GMWMYST"/>
<name>B3RL97_TRIAD</name>
<evidence type="ECO:0000256" key="10">
    <source>
        <dbReference type="ARBA" id="ARBA00036651"/>
    </source>
</evidence>
<dbReference type="EMBL" id="DS985241">
    <property type="protein sequence ID" value="EDV29507.1"/>
    <property type="molecule type" value="Genomic_DNA"/>
</dbReference>
<proteinExistence type="inferred from homology"/>
<organism evidence="17 18">
    <name type="scientific">Trichoplax adhaerens</name>
    <name type="common">Trichoplax reptans</name>
    <dbReference type="NCBI Taxonomy" id="10228"/>
    <lineage>
        <taxon>Eukaryota</taxon>
        <taxon>Metazoa</taxon>
        <taxon>Placozoa</taxon>
        <taxon>Uniplacotomia</taxon>
        <taxon>Trichoplacea</taxon>
        <taxon>Trichoplacidae</taxon>
        <taxon>Trichoplax</taxon>
    </lineage>
</organism>
<dbReference type="Gene3D" id="1.20.120.1760">
    <property type="match status" value="1"/>
</dbReference>
<keyword evidence="7" id="KW-0594">Phospholipid biosynthesis</keyword>
<evidence type="ECO:0000313" key="18">
    <source>
        <dbReference type="Proteomes" id="UP000009022"/>
    </source>
</evidence>
<evidence type="ECO:0000256" key="4">
    <source>
        <dbReference type="ARBA" id="ARBA00022692"/>
    </source>
</evidence>
<reference evidence="17 18" key="1">
    <citation type="journal article" date="2008" name="Nature">
        <title>The Trichoplax genome and the nature of placozoans.</title>
        <authorList>
            <person name="Srivastava M."/>
            <person name="Begovic E."/>
            <person name="Chapman J."/>
            <person name="Putnam N.H."/>
            <person name="Hellsten U."/>
            <person name="Kawashima T."/>
            <person name="Kuo A."/>
            <person name="Mitros T."/>
            <person name="Salamov A."/>
            <person name="Carpenter M.L."/>
            <person name="Signorovitch A.Y."/>
            <person name="Moreno M.A."/>
            <person name="Kamm K."/>
            <person name="Grimwood J."/>
            <person name="Schmutz J."/>
            <person name="Shapiro H."/>
            <person name="Grigoriev I.V."/>
            <person name="Buss L.W."/>
            <person name="Schierwater B."/>
            <person name="Dellaporta S.L."/>
            <person name="Rokhsar D.S."/>
        </authorList>
    </citation>
    <scope>NUCLEOTIDE SEQUENCE [LARGE SCALE GENOMIC DNA]</scope>
    <source>
        <strain evidence="17 18">Grell-BS-1999</strain>
    </source>
</reference>
<dbReference type="InParanoid" id="B3RL97"/>
<dbReference type="GO" id="GO:0005789">
    <property type="term" value="C:endoplasmic reticulum membrane"/>
    <property type="evidence" value="ECO:0000318"/>
    <property type="project" value="GO_Central"/>
</dbReference>
<evidence type="ECO:0000256" key="3">
    <source>
        <dbReference type="ARBA" id="ARBA00022679"/>
    </source>
</evidence>
<dbReference type="Pfam" id="PF01066">
    <property type="entry name" value="CDP-OH_P_transf"/>
    <property type="match status" value="1"/>
</dbReference>
<dbReference type="GO" id="GO:0006646">
    <property type="term" value="P:phosphatidylethanolamine biosynthetic process"/>
    <property type="evidence" value="ECO:0000318"/>
    <property type="project" value="GO_Central"/>
</dbReference>
<comment type="catalytic activity">
    <reaction evidence="11">
        <text>1-hexadecanoyl-2-(9Z-octadecenoyl)-sn-glycerol + CDP-choline = 1-hexadecanoyl-2-(9Z-octadecenoyl)-sn-glycero-3-phosphocholine + CMP + H(+)</text>
        <dbReference type="Rhea" id="RHEA:54244"/>
        <dbReference type="ChEBI" id="CHEBI:15378"/>
        <dbReference type="ChEBI" id="CHEBI:58779"/>
        <dbReference type="ChEBI" id="CHEBI:60377"/>
        <dbReference type="ChEBI" id="CHEBI:73001"/>
        <dbReference type="ChEBI" id="CHEBI:75466"/>
    </reaction>
    <physiologicalReaction direction="left-to-right" evidence="11">
        <dbReference type="Rhea" id="RHEA:54245"/>
    </physiologicalReaction>
</comment>
<dbReference type="Proteomes" id="UP000009022">
    <property type="component" value="Unassembled WGS sequence"/>
</dbReference>
<dbReference type="STRING" id="10228.B3RL97"/>
<accession>B3RL97</accession>
<dbReference type="PROSITE" id="PS00379">
    <property type="entry name" value="CDP_ALCOHOL_P_TRANSF"/>
    <property type="match status" value="1"/>
</dbReference>
<comment type="catalytic activity">
    <reaction evidence="10">
        <text>1,2-dioctanoyl-sn-glycerol + CDP-choline = 1,2-dioctanoyl-sn-glycero-3-phosphocholine + CMP + H(+)</text>
        <dbReference type="Rhea" id="RHEA:54232"/>
        <dbReference type="ChEBI" id="CHEBI:15378"/>
        <dbReference type="ChEBI" id="CHEBI:58779"/>
        <dbReference type="ChEBI" id="CHEBI:60377"/>
        <dbReference type="ChEBI" id="CHEBI:76979"/>
        <dbReference type="ChEBI" id="CHEBI:78228"/>
    </reaction>
    <physiologicalReaction direction="left-to-right" evidence="10">
        <dbReference type="Rhea" id="RHEA:54233"/>
    </physiologicalReaction>
</comment>
<dbReference type="KEGG" id="tad:TRIADDRAFT_19734"/>
<keyword evidence="18" id="KW-1185">Reference proteome</keyword>
<dbReference type="EC" id="2.7.8.2" evidence="13"/>
<evidence type="ECO:0000256" key="15">
    <source>
        <dbReference type="RuleBase" id="RU003750"/>
    </source>
</evidence>
<dbReference type="FunCoup" id="B3RL97">
    <property type="interactions" value="2361"/>
</dbReference>
<dbReference type="HOGENOM" id="CLU_035066_1_0_1"/>
<keyword evidence="5 16" id="KW-1133">Transmembrane helix</keyword>
<comment type="similarity">
    <text evidence="2 15">Belongs to the CDP-alcohol phosphatidyltransferase class-I family.</text>
</comment>
<dbReference type="RefSeq" id="XP_002108709.1">
    <property type="nucleotide sequence ID" value="XM_002108673.1"/>
</dbReference>
<keyword evidence="6 16" id="KW-0472">Membrane</keyword>
<comment type="pathway">
    <text evidence="12">Phospholipid metabolism; phosphatidylcholine biosynthesis; phosphatidylcholine from phosphocholine: step 2/2.</text>
</comment>
<protein>
    <recommendedName>
        <fullName evidence="13">diacylglycerol cholinephosphotransferase</fullName>
        <ecNumber evidence="13">2.7.8.2</ecNumber>
    </recommendedName>
</protein>
<evidence type="ECO:0000256" key="6">
    <source>
        <dbReference type="ARBA" id="ARBA00023136"/>
    </source>
</evidence>
<dbReference type="InterPro" id="IPR043130">
    <property type="entry name" value="CDP-OH_PTrfase_TM_dom"/>
</dbReference>
<sequence length="375" mass="41739">MIGYLTKQQLDRLKQHQYSVIGQSATESFLQTYWCWLVKQVPLWLAPNLITSLGLAVNIVTTVILACYCPLMTEAAPWWVYFLCAVGLFAYQSLDAIDGKQARRTGNQSPLGELFDHGCDSISMIFVCLGLSICMQFGYNYAPLLIFTTSAPFLFYCSHWQAYVTGTLRFHQFDVTEAQLIVITMFILTSIYGPQIWSFQVRKLSITKKFYLLYVISSITGGLITIGLHLRAVLGGGPGKNGTTIAGNSVISPAIPIGFMMVVFAYICAKSDILQTHPTLLVLGVSIAYAKLTMRLVVAHMSKSAMGFADSAMISPILLALNIYLGNIVNPYMLLLFCSVLSWYDVLHYCWVVVLQIARHLRINVFTITPKLSSN</sequence>
<keyword evidence="7" id="KW-0443">Lipid metabolism</keyword>
<comment type="catalytic activity">
    <reaction evidence="14">
        <text>CDP-choline + a 1,2-diacyl-sn-glycerol = a 1,2-diacyl-sn-glycero-3-phosphocholine + CMP + H(+)</text>
        <dbReference type="Rhea" id="RHEA:32939"/>
        <dbReference type="ChEBI" id="CHEBI:15378"/>
        <dbReference type="ChEBI" id="CHEBI:17815"/>
        <dbReference type="ChEBI" id="CHEBI:57643"/>
        <dbReference type="ChEBI" id="CHEBI:58779"/>
        <dbReference type="ChEBI" id="CHEBI:60377"/>
        <dbReference type="EC" id="2.7.8.2"/>
    </reaction>
    <physiologicalReaction direction="left-to-right" evidence="14">
        <dbReference type="Rhea" id="RHEA:32940"/>
    </physiologicalReaction>
</comment>
<keyword evidence="8" id="KW-1208">Phospholipid metabolism</keyword>
<evidence type="ECO:0000256" key="2">
    <source>
        <dbReference type="ARBA" id="ARBA00010441"/>
    </source>
</evidence>
<evidence type="ECO:0000256" key="5">
    <source>
        <dbReference type="ARBA" id="ARBA00022989"/>
    </source>
</evidence>
<feature type="transmembrane region" description="Helical" evidence="16">
    <location>
        <begin position="141"/>
        <end position="163"/>
    </location>
</feature>
<dbReference type="InterPro" id="IPR048254">
    <property type="entry name" value="CDP_ALCOHOL_P_TRANSF_CS"/>
</dbReference>
<evidence type="ECO:0000256" key="9">
    <source>
        <dbReference type="ARBA" id="ARBA00036100"/>
    </source>
</evidence>
<dbReference type="PIRSF" id="PIRSF015665">
    <property type="entry name" value="CHOPT"/>
    <property type="match status" value="1"/>
</dbReference>
<evidence type="ECO:0000256" key="11">
    <source>
        <dbReference type="ARBA" id="ARBA00036890"/>
    </source>
</evidence>
<feature type="transmembrane region" description="Helical" evidence="16">
    <location>
        <begin position="211"/>
        <end position="230"/>
    </location>
</feature>
<comment type="catalytic activity">
    <reaction evidence="9">
        <text>1-hexadecanoyl-2-(4Z,7Z,10Z,13Z,16Z,19Z-docosahexaenoyl)-sn-glycerol + CDP-choline = 1-hexadecanoyl-2-(4Z,7Z,10Z,13Z,16Z,19Z-docosahexaenoyl)-sn-glycero-3-phosphocholine + CMP + H(+)</text>
        <dbReference type="Rhea" id="RHEA:54332"/>
        <dbReference type="ChEBI" id="CHEBI:15378"/>
        <dbReference type="ChEBI" id="CHEBI:58779"/>
        <dbReference type="ChEBI" id="CHEBI:60377"/>
        <dbReference type="ChEBI" id="CHEBI:74963"/>
        <dbReference type="ChEBI" id="CHEBI:82949"/>
    </reaction>
    <physiologicalReaction direction="left-to-right" evidence="9">
        <dbReference type="Rhea" id="RHEA:54333"/>
    </physiologicalReaction>
</comment>
<dbReference type="PANTHER" id="PTHR10414:SF37">
    <property type="entry name" value="BB IN A BOXCAR, ISOFORM C"/>
    <property type="match status" value="1"/>
</dbReference>
<dbReference type="GeneID" id="6749145"/>
<evidence type="ECO:0000256" key="1">
    <source>
        <dbReference type="ARBA" id="ARBA00004141"/>
    </source>
</evidence>
<feature type="transmembrane region" description="Helical" evidence="16">
    <location>
        <begin position="250"/>
        <end position="268"/>
    </location>
</feature>
<feature type="transmembrane region" description="Helical" evidence="16">
    <location>
        <begin position="304"/>
        <end position="325"/>
    </location>
</feature>
<feature type="transmembrane region" description="Helical" evidence="16">
    <location>
        <begin position="49"/>
        <end position="71"/>
    </location>
</feature>
<evidence type="ECO:0000256" key="14">
    <source>
        <dbReference type="ARBA" id="ARBA00048570"/>
    </source>
</evidence>
<evidence type="ECO:0000256" key="12">
    <source>
        <dbReference type="ARBA" id="ARBA00037890"/>
    </source>
</evidence>
<dbReference type="eggNOG" id="KOG2877">
    <property type="taxonomic scope" value="Eukaryota"/>
</dbReference>